<dbReference type="AlphaFoldDB" id="A0A2H5Y599"/>
<accession>A0A2H5Y599</accession>
<sequence>MSGFAEFQNRTWIHATLEMQTALAVGSRLSLDPVGTDMPVMKDAQGKPFIPGSSIKGVVRFHAERVLRTVNRRPILWACDPFSAPCVSSKIKEQFWKECEGDDERFARRIFEEGCTACRLFGSPWMAGRIAFKDAFLANEEELPVVTQIRDGVGIDRDLGAAHSGVKYDFETVVPGARFCIELVAENLGDWELGFLLTVLRMWKEGTIAIGGKSTRGPGWGTLKEIQIHQVGRENLLDYLISGQKAERKEDELIRAFQSWWEKEDTHA</sequence>
<dbReference type="Pfam" id="PF03787">
    <property type="entry name" value="RAMPs"/>
    <property type="match status" value="1"/>
</dbReference>
<reference evidence="4" key="1">
    <citation type="submission" date="2017-09" db="EMBL/GenBank/DDBJ databases">
        <title>Metaegenomics of thermophilic ammonia-oxidizing enrichment culture.</title>
        <authorList>
            <person name="Kato S."/>
            <person name="Suzuki K."/>
        </authorList>
    </citation>
    <scope>NUCLEOTIDE SEQUENCE [LARGE SCALE GENOMIC DNA]</scope>
</reference>
<gene>
    <name evidence="3" type="ORF">HRbin22_00841</name>
</gene>
<organism evidence="3 4">
    <name type="scientific">Candidatus Thermoflexus japonica</name>
    <dbReference type="NCBI Taxonomy" id="2035417"/>
    <lineage>
        <taxon>Bacteria</taxon>
        <taxon>Bacillati</taxon>
        <taxon>Chloroflexota</taxon>
        <taxon>Thermoflexia</taxon>
        <taxon>Thermoflexales</taxon>
        <taxon>Thermoflexaceae</taxon>
        <taxon>Thermoflexus</taxon>
    </lineage>
</organism>
<protein>
    <recommendedName>
        <fullName evidence="2">CRISPR type III-associated protein domain-containing protein</fullName>
    </recommendedName>
</protein>
<evidence type="ECO:0000259" key="2">
    <source>
        <dbReference type="Pfam" id="PF03787"/>
    </source>
</evidence>
<comment type="caution">
    <text evidence="3">The sequence shown here is derived from an EMBL/GenBank/DDBJ whole genome shotgun (WGS) entry which is preliminary data.</text>
</comment>
<dbReference type="NCBIfam" id="TIGR02581">
    <property type="entry name" value="cas_cyan_RAMP"/>
    <property type="match status" value="1"/>
</dbReference>
<dbReference type="InterPro" id="IPR005537">
    <property type="entry name" value="RAMP_III_fam"/>
</dbReference>
<dbReference type="InterPro" id="IPR013411">
    <property type="entry name" value="CRISPR-assoc_RAMP_Csx7"/>
</dbReference>
<dbReference type="GO" id="GO:0051607">
    <property type="term" value="P:defense response to virus"/>
    <property type="evidence" value="ECO:0007669"/>
    <property type="project" value="UniProtKB-KW"/>
</dbReference>
<evidence type="ECO:0000313" key="4">
    <source>
        <dbReference type="Proteomes" id="UP000236642"/>
    </source>
</evidence>
<dbReference type="EMBL" id="BEHY01000013">
    <property type="protein sequence ID" value="GBD08600.1"/>
    <property type="molecule type" value="Genomic_DNA"/>
</dbReference>
<keyword evidence="1" id="KW-0051">Antiviral defense</keyword>
<evidence type="ECO:0000256" key="1">
    <source>
        <dbReference type="ARBA" id="ARBA00023118"/>
    </source>
</evidence>
<feature type="domain" description="CRISPR type III-associated protein" evidence="2">
    <location>
        <begin position="16"/>
        <end position="220"/>
    </location>
</feature>
<dbReference type="InterPro" id="IPR052216">
    <property type="entry name" value="CRISPR_Csm3_endoribonuclease"/>
</dbReference>
<evidence type="ECO:0000313" key="3">
    <source>
        <dbReference type="EMBL" id="GBD08600.1"/>
    </source>
</evidence>
<proteinExistence type="predicted"/>
<name>A0A2H5Y599_9CHLR</name>
<dbReference type="Proteomes" id="UP000236642">
    <property type="component" value="Unassembled WGS sequence"/>
</dbReference>
<dbReference type="PANTHER" id="PTHR35579">
    <property type="entry name" value="CRISPR SYSTEM CMS ENDORIBONUCLEASE CSM3"/>
    <property type="match status" value="1"/>
</dbReference>
<dbReference type="PANTHER" id="PTHR35579:SF3">
    <property type="entry name" value="CRISPR SYSTEM CMS ENDORIBONUCLEASE CSM3"/>
    <property type="match status" value="1"/>
</dbReference>